<feature type="domain" description="Schlafen AlbA-2" evidence="1">
    <location>
        <begin position="15"/>
        <end position="137"/>
    </location>
</feature>
<evidence type="ECO:0000259" key="1">
    <source>
        <dbReference type="Pfam" id="PF04326"/>
    </source>
</evidence>
<dbReference type="InterPro" id="IPR038461">
    <property type="entry name" value="Schlafen_AlbA_2_dom_sf"/>
</dbReference>
<dbReference type="PANTHER" id="PTHR30595:SF6">
    <property type="entry name" value="SCHLAFEN ALBA-2 DOMAIN-CONTAINING PROTEIN"/>
    <property type="match status" value="1"/>
</dbReference>
<proteinExistence type="predicted"/>
<dbReference type="EMBL" id="MNUO01000040">
    <property type="protein sequence ID" value="OIN97626.1"/>
    <property type="molecule type" value="Genomic_DNA"/>
</dbReference>
<evidence type="ECO:0000313" key="2">
    <source>
        <dbReference type="EMBL" id="OIN97626.1"/>
    </source>
</evidence>
<accession>A0A1J4SG11</accession>
<name>A0A1J4SG11_9BACT</name>
<dbReference type="STRING" id="1817893.AUJ66_02525"/>
<sequence length="210" mass="23875">MIKESEIKRLLRQPEGQFLERKSCYEYVKEKWKLRKASEVAKDIAEVLSAFANADGGTLLLGVDDNGNISGVDFPEDKLRIIQNASKNLIKPTLRTEIDKIIFQKKSLFIFNVNWMPDVYQLSDGRYLLRIGDSNMPFPAEQIGLLKSGKRKAVSESRIEPTATWDDISEEIILEFSKKVGIEGDAEEILSQYLASAYTSVTLNQRIFVH</sequence>
<gene>
    <name evidence="2" type="ORF">AUJ66_02525</name>
</gene>
<comment type="caution">
    <text evidence="2">The sequence shown here is derived from an EMBL/GenBank/DDBJ whole genome shotgun (WGS) entry which is preliminary data.</text>
</comment>
<dbReference type="AlphaFoldDB" id="A0A1J4SG11"/>
<organism evidence="2 3">
    <name type="scientific">Candidatus Desantisbacteria bacterium CG1_02_38_46</name>
    <dbReference type="NCBI Taxonomy" id="1817893"/>
    <lineage>
        <taxon>Bacteria</taxon>
        <taxon>Candidatus Desantisiibacteriota</taxon>
    </lineage>
</organism>
<reference evidence="2 3" key="1">
    <citation type="journal article" date="2016" name="Environ. Microbiol.">
        <title>Genomic resolution of a cold subsurface aquifer community provides metabolic insights for novel microbes adapted to high CO concentrations.</title>
        <authorList>
            <person name="Probst A.J."/>
            <person name="Castelle C.J."/>
            <person name="Singh A."/>
            <person name="Brown C.T."/>
            <person name="Anantharaman K."/>
            <person name="Sharon I."/>
            <person name="Hug L.A."/>
            <person name="Burstein D."/>
            <person name="Emerson J.B."/>
            <person name="Thomas B.C."/>
            <person name="Banfield J.F."/>
        </authorList>
    </citation>
    <scope>NUCLEOTIDE SEQUENCE [LARGE SCALE GENOMIC DNA]</scope>
    <source>
        <strain evidence="2">CG1_02_38_46</strain>
    </source>
</reference>
<dbReference type="Gene3D" id="3.30.950.30">
    <property type="entry name" value="Schlafen, AAA domain"/>
    <property type="match status" value="1"/>
</dbReference>
<dbReference type="InterPro" id="IPR007421">
    <property type="entry name" value="Schlafen_AlbA_2_dom"/>
</dbReference>
<protein>
    <recommendedName>
        <fullName evidence="1">Schlafen AlbA-2 domain-containing protein</fullName>
    </recommendedName>
</protein>
<evidence type="ECO:0000313" key="3">
    <source>
        <dbReference type="Proteomes" id="UP000182278"/>
    </source>
</evidence>
<dbReference type="Pfam" id="PF04326">
    <property type="entry name" value="SLFN_AlbA_2"/>
    <property type="match status" value="1"/>
</dbReference>
<dbReference type="PANTHER" id="PTHR30595">
    <property type="entry name" value="GLPR-RELATED TRANSCRIPTIONAL REPRESSOR"/>
    <property type="match status" value="1"/>
</dbReference>
<dbReference type="Proteomes" id="UP000182278">
    <property type="component" value="Unassembled WGS sequence"/>
</dbReference>